<dbReference type="InParanoid" id="A0A1Z5KHT5"/>
<dbReference type="AlphaFoldDB" id="A0A1Z5KHT5"/>
<keyword evidence="2" id="KW-1185">Reference proteome</keyword>
<name>A0A1Z5KHT5_FISSO</name>
<evidence type="ECO:0000313" key="2">
    <source>
        <dbReference type="Proteomes" id="UP000198406"/>
    </source>
</evidence>
<protein>
    <submittedName>
        <fullName evidence="1">Uncharacterized protein</fullName>
    </submittedName>
</protein>
<accession>A0A1Z5KHT5</accession>
<proteinExistence type="predicted"/>
<gene>
    <name evidence="1" type="ORF">FisN_28Hh073</name>
</gene>
<organism evidence="1 2">
    <name type="scientific">Fistulifera solaris</name>
    <name type="common">Oleaginous diatom</name>
    <dbReference type="NCBI Taxonomy" id="1519565"/>
    <lineage>
        <taxon>Eukaryota</taxon>
        <taxon>Sar</taxon>
        <taxon>Stramenopiles</taxon>
        <taxon>Ochrophyta</taxon>
        <taxon>Bacillariophyta</taxon>
        <taxon>Bacillariophyceae</taxon>
        <taxon>Bacillariophycidae</taxon>
        <taxon>Naviculales</taxon>
        <taxon>Naviculaceae</taxon>
        <taxon>Fistulifera</taxon>
    </lineage>
</organism>
<comment type="caution">
    <text evidence="1">The sequence shown here is derived from an EMBL/GenBank/DDBJ whole genome shotgun (WGS) entry which is preliminary data.</text>
</comment>
<evidence type="ECO:0000313" key="1">
    <source>
        <dbReference type="EMBL" id="GAX25601.1"/>
    </source>
</evidence>
<dbReference type="EMBL" id="BDSP01000228">
    <property type="protein sequence ID" value="GAX25601.1"/>
    <property type="molecule type" value="Genomic_DNA"/>
</dbReference>
<sequence>MDEQGSYCEEEELWEEPLVFIPHNLPSTSRYKELQKELCGRNETRLFAFSREIHSIVDIDWEMYLENDINPEIMIYFDNATFLRVSDDSRGKFVIKKRAFVFSIYIGGNSTDYLDCAVFGKTDAAILETATFVCSLPQPEHPKASLRFNRSLTDCTSCFPFIVDFAALREDQLLQILETNPKKQVELEIGSWSLEQAKILTSRPFPLSLKLTRAREGWTGVGPKDDGTELIDLLEKRQSRFGSFAVHCTEHGKMTMSHSNLVRLMKLDGIFDKLIVGSLCGASMFLPFTAKADVVEYEIDVRTFRPRDFDSLIIETKNLTLMFFAGHSNISGEEMVSFLHRAAQLGHFEGLGISSLRYRQNDAAPTVQALIQAINGNPKLTRLSLLGMSFLFTSGPHLQDFFRAIAEHDSLHSVTLHPYPPVSGLHLEDDEYDRLCQSYYSALEGLISRNRKLIVVNDWGDKITNGTTIDELYSQNYIYTRWTKVAGEPTSVRPWLVGMALTNCASKNFQYNMQLLTFHTDMLCEMLDDMNLDVYTGASR</sequence>
<reference evidence="1 2" key="1">
    <citation type="journal article" date="2015" name="Plant Cell">
        <title>Oil accumulation by the oleaginous diatom Fistulifera solaris as revealed by the genome and transcriptome.</title>
        <authorList>
            <person name="Tanaka T."/>
            <person name="Maeda Y."/>
            <person name="Veluchamy A."/>
            <person name="Tanaka M."/>
            <person name="Abida H."/>
            <person name="Marechal E."/>
            <person name="Bowler C."/>
            <person name="Muto M."/>
            <person name="Sunaga Y."/>
            <person name="Tanaka M."/>
            <person name="Yoshino T."/>
            <person name="Taniguchi T."/>
            <person name="Fukuda Y."/>
            <person name="Nemoto M."/>
            <person name="Matsumoto M."/>
            <person name="Wong P.S."/>
            <person name="Aburatani S."/>
            <person name="Fujibuchi W."/>
        </authorList>
    </citation>
    <scope>NUCLEOTIDE SEQUENCE [LARGE SCALE GENOMIC DNA]</scope>
    <source>
        <strain evidence="1 2">JPCC DA0580</strain>
    </source>
</reference>
<dbReference type="Proteomes" id="UP000198406">
    <property type="component" value="Unassembled WGS sequence"/>
</dbReference>